<evidence type="ECO:0000259" key="6">
    <source>
        <dbReference type="Pfam" id="PF25963"/>
    </source>
</evidence>
<dbReference type="EMBL" id="MKCS01000001">
    <property type="protein sequence ID" value="OHX12420.1"/>
    <property type="molecule type" value="Genomic_DNA"/>
</dbReference>
<dbReference type="Pfam" id="PF25878">
    <property type="entry name" value="HH_AAEA_pHBA"/>
    <property type="match status" value="1"/>
</dbReference>
<evidence type="ECO:0000313" key="10">
    <source>
        <dbReference type="Proteomes" id="UP000180280"/>
    </source>
</evidence>
<keyword evidence="3" id="KW-1133">Transmembrane helix</keyword>
<evidence type="ECO:0000256" key="3">
    <source>
        <dbReference type="ARBA" id="ARBA00022989"/>
    </source>
</evidence>
<comment type="similarity">
    <text evidence="1">Belongs to the membrane fusion protein (MFP) (TC 8.A.1) family.</text>
</comment>
<dbReference type="PANTHER" id="PTHR30367:SF12">
    <property type="entry name" value="P-HYDROXYBENZOIC ACID EFFLUX PUMP SUBUNIT AAEA"/>
    <property type="match status" value="1"/>
</dbReference>
<dbReference type="InterPro" id="IPR058632">
    <property type="entry name" value="HH_AaeA"/>
</dbReference>
<gene>
    <name evidence="8" type="ORF">BI344_02905</name>
    <name evidence="7" type="ORF">BI347_02100</name>
</gene>
<dbReference type="Gene3D" id="2.40.30.170">
    <property type="match status" value="1"/>
</dbReference>
<evidence type="ECO:0000256" key="1">
    <source>
        <dbReference type="ARBA" id="ARBA00009477"/>
    </source>
</evidence>
<comment type="caution">
    <text evidence="7">The sequence shown here is derived from an EMBL/GenBank/DDBJ whole genome shotgun (WGS) entry which is preliminary data.</text>
</comment>
<dbReference type="AlphaFoldDB" id="A0A1S1WZ68"/>
<dbReference type="EMBL" id="MKCT01000001">
    <property type="protein sequence ID" value="OHX21494.1"/>
    <property type="molecule type" value="Genomic_DNA"/>
</dbReference>
<feature type="domain" description="p-hydroxybenzoic acid efflux pump subunit AaeA alpha-helical hairpin" evidence="5">
    <location>
        <begin position="80"/>
        <end position="151"/>
    </location>
</feature>
<keyword evidence="2" id="KW-0812">Transmembrane</keyword>
<dbReference type="Proteomes" id="UP000180088">
    <property type="component" value="Unassembled WGS sequence"/>
</dbReference>
<feature type="domain" description="p-hydroxybenzoic acid efflux pump subunit AaeA-like beta-barrel" evidence="6">
    <location>
        <begin position="188"/>
        <end position="284"/>
    </location>
</feature>
<protein>
    <submittedName>
        <fullName evidence="7">Efflux transporter periplasmic adaptor subunit</fullName>
    </submittedName>
</protein>
<dbReference type="STRING" id="1903179.BI347_02100"/>
<reference evidence="9 10" key="1">
    <citation type="submission" date="2016-09" db="EMBL/GenBank/DDBJ databases">
        <title>Chromobacterium muskegensis sp. nov., an insecticidal bacterium isolated from Sphagnum bogs.</title>
        <authorList>
            <person name="Sparks M.E."/>
            <person name="Blackburn M.B."/>
            <person name="Gundersen-Rindal D.E."/>
            <person name="Mitchell A."/>
            <person name="Farrar R."/>
            <person name="Kuhar D."/>
        </authorList>
    </citation>
    <scope>NUCLEOTIDE SEQUENCE [LARGE SCALE GENOMIC DNA]</scope>
    <source>
        <strain evidence="8 10">14B-1</strain>
        <strain evidence="7 9">37-2</strain>
    </source>
</reference>
<dbReference type="OrthoDB" id="9811754at2"/>
<keyword evidence="4" id="KW-0472">Membrane</keyword>
<evidence type="ECO:0000256" key="2">
    <source>
        <dbReference type="ARBA" id="ARBA00022692"/>
    </source>
</evidence>
<dbReference type="NCBIfam" id="TIGR01730">
    <property type="entry name" value="RND_mfp"/>
    <property type="match status" value="1"/>
</dbReference>
<evidence type="ECO:0000256" key="4">
    <source>
        <dbReference type="ARBA" id="ARBA00023136"/>
    </source>
</evidence>
<proteinExistence type="inferred from homology"/>
<dbReference type="GO" id="GO:0022857">
    <property type="term" value="F:transmembrane transporter activity"/>
    <property type="evidence" value="ECO:0007669"/>
    <property type="project" value="InterPro"/>
</dbReference>
<keyword evidence="10" id="KW-1185">Reference proteome</keyword>
<evidence type="ECO:0000313" key="8">
    <source>
        <dbReference type="EMBL" id="OHX21494.1"/>
    </source>
</evidence>
<organism evidence="7 9">
    <name type="scientific">Chromobacterium sphagni</name>
    <dbReference type="NCBI Taxonomy" id="1903179"/>
    <lineage>
        <taxon>Bacteria</taxon>
        <taxon>Pseudomonadati</taxon>
        <taxon>Pseudomonadota</taxon>
        <taxon>Betaproteobacteria</taxon>
        <taxon>Neisseriales</taxon>
        <taxon>Chromobacteriaceae</taxon>
        <taxon>Chromobacterium</taxon>
    </lineage>
</organism>
<dbReference type="Gene3D" id="2.40.50.100">
    <property type="match status" value="1"/>
</dbReference>
<dbReference type="GO" id="GO:0016020">
    <property type="term" value="C:membrane"/>
    <property type="evidence" value="ECO:0007669"/>
    <property type="project" value="InterPro"/>
</dbReference>
<sequence>MVAKSITRYLITLLLLAAAVWAGKALWDHYMLSPWTRDGRVKADVVTIAADVSGIVTQVAVKDNQPVRRGDALFVIDSSRYQAALAQAEATLAGHKADKNRRGKEASRRASLDSAIVSTESRESADFAAAAAASQYQAAVAARDLAALNLQRTVVRAPTDGYVTNLNVHVGDFAATGAPRLALIDSGSFYVDGYFEETKLPMLKVGAKAEVTLLSSGQRLRGHIASIARGITDRDAGTGRELLADVNPTFNWVRLAQRVPVRIQLDEQPKGQPLIAGQTCTVVVSGK</sequence>
<dbReference type="InterPro" id="IPR006143">
    <property type="entry name" value="RND_pump_MFP"/>
</dbReference>
<name>A0A1S1WZ68_9NEIS</name>
<evidence type="ECO:0000313" key="9">
    <source>
        <dbReference type="Proteomes" id="UP000180088"/>
    </source>
</evidence>
<evidence type="ECO:0000313" key="7">
    <source>
        <dbReference type="EMBL" id="OHX12420.1"/>
    </source>
</evidence>
<dbReference type="Proteomes" id="UP000180280">
    <property type="component" value="Unassembled WGS sequence"/>
</dbReference>
<dbReference type="RefSeq" id="WP_071111449.1">
    <property type="nucleotide sequence ID" value="NZ_MKCS01000001.1"/>
</dbReference>
<dbReference type="Pfam" id="PF25963">
    <property type="entry name" value="Beta-barrel_AAEA"/>
    <property type="match status" value="1"/>
</dbReference>
<accession>A0A1S1WZ68</accession>
<dbReference type="PANTHER" id="PTHR30367">
    <property type="entry name" value="P-HYDROXYBENZOIC ACID EFFLUX PUMP SUBUNIT AAEA-RELATED"/>
    <property type="match status" value="1"/>
</dbReference>
<dbReference type="InterPro" id="IPR058634">
    <property type="entry name" value="AaeA-lik-b-barrel"/>
</dbReference>
<dbReference type="SUPFAM" id="SSF111369">
    <property type="entry name" value="HlyD-like secretion proteins"/>
    <property type="match status" value="1"/>
</dbReference>
<evidence type="ECO:0000259" key="5">
    <source>
        <dbReference type="Pfam" id="PF25878"/>
    </source>
</evidence>
<dbReference type="InterPro" id="IPR050393">
    <property type="entry name" value="MFP_Efflux_Pump"/>
</dbReference>